<accession>A0ABR3VND3</accession>
<dbReference type="InterPro" id="IPR011650">
    <property type="entry name" value="Peptidase_M20_dimer"/>
</dbReference>
<evidence type="ECO:0000313" key="10">
    <source>
        <dbReference type="Proteomes" id="UP001583172"/>
    </source>
</evidence>
<proteinExistence type="inferred from homology"/>
<evidence type="ECO:0000256" key="7">
    <source>
        <dbReference type="SAM" id="SignalP"/>
    </source>
</evidence>
<dbReference type="PANTHER" id="PTHR43808">
    <property type="entry name" value="ACETYLORNITHINE DEACETYLASE"/>
    <property type="match status" value="1"/>
</dbReference>
<name>A0ABR3VND3_HUMIN</name>
<feature type="chain" id="PRO_5046073496" description="Peptidase M20 dimerisation domain-containing protein" evidence="7">
    <location>
        <begin position="21"/>
        <end position="509"/>
    </location>
</feature>
<dbReference type="Pfam" id="PF07687">
    <property type="entry name" value="M20_dimer"/>
    <property type="match status" value="1"/>
</dbReference>
<sequence length="509" mass="53907">MRASARALLLLGIHFGLSTGQQQQQPLAHSPHLNHNINIQEYGLSKHQNAHSSDTTIPSYRSSLLALHRALINIPSVTGSEHHAALLLRDILIQQNYTVALQPISSSSSASQSTSDAGSPRYNVLAWPGHPDSNENDSDDAKPPTHLANRVLLTSHIDVVPPWLPYRINETAVPPSEEVDYASLHRSTRLGGRGSVDAKAAVAAQVVALGELLASGEVKGEDVALLFVVGEETDGIGMKTFSKSLSLAHTSPSTDELKRGREGSRIPLRAAIFGEPTTNLLACGHKGILLATLRASGRAGHSGYPELSGAKSATAALVHGLAALLDAQPELGSSERFGNTTVNVGTLSGGVAANVIAEQASAQVAVRVAVGDKETGLGLVRERMERVLRQVDDEEGLRLEGVMGYGPVACECEVEGFDTMVASYGTDVPNLDGDHISYLYGPGSILVAHGQDEALTVGELEDAVEGYKRLVKYAEVETKCVSRAVKGSNRYPAEPSSDVANPREGGWED</sequence>
<feature type="region of interest" description="Disordered" evidence="6">
    <location>
        <begin position="107"/>
        <end position="145"/>
    </location>
</feature>
<gene>
    <name evidence="9" type="ORF">VTJ49DRAFT_1545</name>
</gene>
<comment type="caution">
    <text evidence="9">The sequence shown here is derived from an EMBL/GenBank/DDBJ whole genome shotgun (WGS) entry which is preliminary data.</text>
</comment>
<protein>
    <recommendedName>
        <fullName evidence="8">Peptidase M20 dimerisation domain-containing protein</fullName>
    </recommendedName>
</protein>
<keyword evidence="5" id="KW-0862">Zinc</keyword>
<evidence type="ECO:0000256" key="5">
    <source>
        <dbReference type="ARBA" id="ARBA00022833"/>
    </source>
</evidence>
<organism evidence="9 10">
    <name type="scientific">Humicola insolens</name>
    <name type="common">Soft-rot fungus</name>
    <dbReference type="NCBI Taxonomy" id="85995"/>
    <lineage>
        <taxon>Eukaryota</taxon>
        <taxon>Fungi</taxon>
        <taxon>Dikarya</taxon>
        <taxon>Ascomycota</taxon>
        <taxon>Pezizomycotina</taxon>
        <taxon>Sordariomycetes</taxon>
        <taxon>Sordariomycetidae</taxon>
        <taxon>Sordariales</taxon>
        <taxon>Chaetomiaceae</taxon>
        <taxon>Mycothermus</taxon>
    </lineage>
</organism>
<dbReference type="InterPro" id="IPR002933">
    <property type="entry name" value="Peptidase_M20"/>
</dbReference>
<dbReference type="PROSITE" id="PS00758">
    <property type="entry name" value="ARGE_DAPE_CPG2_1"/>
    <property type="match status" value="1"/>
</dbReference>
<feature type="region of interest" description="Disordered" evidence="6">
    <location>
        <begin position="488"/>
        <end position="509"/>
    </location>
</feature>
<evidence type="ECO:0000256" key="3">
    <source>
        <dbReference type="ARBA" id="ARBA00022723"/>
    </source>
</evidence>
<dbReference type="InterPro" id="IPR001261">
    <property type="entry name" value="ArgE/DapE_CS"/>
</dbReference>
<evidence type="ECO:0000256" key="4">
    <source>
        <dbReference type="ARBA" id="ARBA00022801"/>
    </source>
</evidence>
<evidence type="ECO:0000256" key="1">
    <source>
        <dbReference type="ARBA" id="ARBA00001947"/>
    </source>
</evidence>
<dbReference type="InterPro" id="IPR036264">
    <property type="entry name" value="Bact_exopeptidase_dim_dom"/>
</dbReference>
<evidence type="ECO:0000256" key="2">
    <source>
        <dbReference type="ARBA" id="ARBA00006247"/>
    </source>
</evidence>
<feature type="compositionally biased region" description="Low complexity" evidence="6">
    <location>
        <begin position="107"/>
        <end position="119"/>
    </location>
</feature>
<evidence type="ECO:0000259" key="8">
    <source>
        <dbReference type="Pfam" id="PF07687"/>
    </source>
</evidence>
<reference evidence="9 10" key="1">
    <citation type="journal article" date="2024" name="Commun. Biol.">
        <title>Comparative genomic analysis of thermophilic fungi reveals convergent evolutionary adaptations and gene losses.</title>
        <authorList>
            <person name="Steindorff A.S."/>
            <person name="Aguilar-Pontes M.V."/>
            <person name="Robinson A.J."/>
            <person name="Andreopoulos B."/>
            <person name="LaButti K."/>
            <person name="Kuo A."/>
            <person name="Mondo S."/>
            <person name="Riley R."/>
            <person name="Otillar R."/>
            <person name="Haridas S."/>
            <person name="Lipzen A."/>
            <person name="Grimwood J."/>
            <person name="Schmutz J."/>
            <person name="Clum A."/>
            <person name="Reid I.D."/>
            <person name="Moisan M.C."/>
            <person name="Butler G."/>
            <person name="Nguyen T.T.M."/>
            <person name="Dewar K."/>
            <person name="Conant G."/>
            <person name="Drula E."/>
            <person name="Henrissat B."/>
            <person name="Hansel C."/>
            <person name="Singer S."/>
            <person name="Hutchinson M.I."/>
            <person name="de Vries R.P."/>
            <person name="Natvig D.O."/>
            <person name="Powell A.J."/>
            <person name="Tsang A."/>
            <person name="Grigoriev I.V."/>
        </authorList>
    </citation>
    <scope>NUCLEOTIDE SEQUENCE [LARGE SCALE GENOMIC DNA]</scope>
    <source>
        <strain evidence="9 10">CBS 620.91</strain>
    </source>
</reference>
<evidence type="ECO:0000256" key="6">
    <source>
        <dbReference type="SAM" id="MobiDB-lite"/>
    </source>
</evidence>
<comment type="cofactor">
    <cofactor evidence="1">
        <name>Zn(2+)</name>
        <dbReference type="ChEBI" id="CHEBI:29105"/>
    </cofactor>
</comment>
<dbReference type="SUPFAM" id="SSF53187">
    <property type="entry name" value="Zn-dependent exopeptidases"/>
    <property type="match status" value="1"/>
</dbReference>
<dbReference type="EMBL" id="JAZGSY010000016">
    <property type="protein sequence ID" value="KAL1843435.1"/>
    <property type="molecule type" value="Genomic_DNA"/>
</dbReference>
<dbReference type="SUPFAM" id="SSF55031">
    <property type="entry name" value="Bacterial exopeptidase dimerisation domain"/>
    <property type="match status" value="1"/>
</dbReference>
<comment type="similarity">
    <text evidence="2">Belongs to the peptidase M20A family.</text>
</comment>
<dbReference type="Proteomes" id="UP001583172">
    <property type="component" value="Unassembled WGS sequence"/>
</dbReference>
<dbReference type="PROSITE" id="PS00759">
    <property type="entry name" value="ARGE_DAPE_CPG2_2"/>
    <property type="match status" value="1"/>
</dbReference>
<keyword evidence="10" id="KW-1185">Reference proteome</keyword>
<feature type="signal peptide" evidence="7">
    <location>
        <begin position="1"/>
        <end position="20"/>
    </location>
</feature>
<dbReference type="InterPro" id="IPR050072">
    <property type="entry name" value="Peptidase_M20A"/>
</dbReference>
<dbReference type="Pfam" id="PF01546">
    <property type="entry name" value="Peptidase_M20"/>
    <property type="match status" value="1"/>
</dbReference>
<dbReference type="Gene3D" id="3.30.70.360">
    <property type="match status" value="1"/>
</dbReference>
<keyword evidence="7" id="KW-0732">Signal</keyword>
<dbReference type="Gene3D" id="3.40.630.10">
    <property type="entry name" value="Zn peptidases"/>
    <property type="match status" value="1"/>
</dbReference>
<keyword evidence="4" id="KW-0378">Hydrolase</keyword>
<dbReference type="PANTHER" id="PTHR43808:SF30">
    <property type="entry name" value="ACETYLORNITHINE DEACETYLASE"/>
    <property type="match status" value="1"/>
</dbReference>
<feature type="domain" description="Peptidase M20 dimerisation" evidence="8">
    <location>
        <begin position="284"/>
        <end position="373"/>
    </location>
</feature>
<keyword evidence="3" id="KW-0479">Metal-binding</keyword>
<evidence type="ECO:0000313" key="9">
    <source>
        <dbReference type="EMBL" id="KAL1843435.1"/>
    </source>
</evidence>